<evidence type="ECO:0000256" key="1">
    <source>
        <dbReference type="ARBA" id="ARBA00022527"/>
    </source>
</evidence>
<protein>
    <recommendedName>
        <fullName evidence="5">Putative phosphoenolpyruvate synthase regulatory protein</fullName>
        <shortName evidence="5">PEP synthase regulatory protein</shortName>
        <shortName evidence="5">PSRP</shortName>
        <ecNumber evidence="5">2.7.11.33</ecNumber>
        <ecNumber evidence="5">2.7.4.28</ecNumber>
    </recommendedName>
    <alternativeName>
        <fullName evidence="5">Pyruvate, water dikinase regulatory protein</fullName>
    </alternativeName>
</protein>
<evidence type="ECO:0000313" key="7">
    <source>
        <dbReference type="Proteomes" id="UP000252707"/>
    </source>
</evidence>
<dbReference type="Pfam" id="PF03618">
    <property type="entry name" value="Kinase-PPPase"/>
    <property type="match status" value="1"/>
</dbReference>
<dbReference type="EMBL" id="QPJY01000015">
    <property type="protein sequence ID" value="RCX24807.1"/>
    <property type="molecule type" value="Genomic_DNA"/>
</dbReference>
<dbReference type="GO" id="GO:0004674">
    <property type="term" value="F:protein serine/threonine kinase activity"/>
    <property type="evidence" value="ECO:0007669"/>
    <property type="project" value="UniProtKB-UniRule"/>
</dbReference>
<dbReference type="GO" id="GO:0005524">
    <property type="term" value="F:ATP binding"/>
    <property type="evidence" value="ECO:0007669"/>
    <property type="project" value="InterPro"/>
</dbReference>
<name>A0A369BWL3_9GAMM</name>
<evidence type="ECO:0000256" key="2">
    <source>
        <dbReference type="ARBA" id="ARBA00022679"/>
    </source>
</evidence>
<comment type="caution">
    <text evidence="6">The sequence shown here is derived from an EMBL/GenBank/DDBJ whole genome shotgun (WGS) entry which is preliminary data.</text>
</comment>
<comment type="similarity">
    <text evidence="5">Belongs to the pyruvate, phosphate/water dikinase regulatory protein family. PSRP subfamily.</text>
</comment>
<dbReference type="GO" id="GO:0043531">
    <property type="term" value="F:ADP binding"/>
    <property type="evidence" value="ECO:0007669"/>
    <property type="project" value="UniProtKB-UniRule"/>
</dbReference>
<accession>A0A369BWL3</accession>
<dbReference type="EC" id="2.7.4.28" evidence="5"/>
<dbReference type="PANTHER" id="PTHR31756">
    <property type="entry name" value="PYRUVATE, PHOSPHATE DIKINASE REGULATORY PROTEIN 1, CHLOROPLASTIC"/>
    <property type="match status" value="1"/>
</dbReference>
<keyword evidence="3 5" id="KW-0547">Nucleotide-binding</keyword>
<reference evidence="6 7" key="1">
    <citation type="submission" date="2018-07" db="EMBL/GenBank/DDBJ databases">
        <title>Genomic Encyclopedia of Type Strains, Phase IV (KMG-IV): sequencing the most valuable type-strain genomes for metagenomic binning, comparative biology and taxonomic classification.</title>
        <authorList>
            <person name="Goeker M."/>
        </authorList>
    </citation>
    <scope>NUCLEOTIDE SEQUENCE [LARGE SCALE GENOMIC DNA]</scope>
    <source>
        <strain evidence="6 7">DSM 26407</strain>
    </source>
</reference>
<evidence type="ECO:0000256" key="4">
    <source>
        <dbReference type="ARBA" id="ARBA00022777"/>
    </source>
</evidence>
<organism evidence="6 7">
    <name type="scientific">Thioalbus denitrificans</name>
    <dbReference type="NCBI Taxonomy" id="547122"/>
    <lineage>
        <taxon>Bacteria</taxon>
        <taxon>Pseudomonadati</taxon>
        <taxon>Pseudomonadota</taxon>
        <taxon>Gammaproteobacteria</taxon>
        <taxon>Chromatiales</taxon>
        <taxon>Ectothiorhodospiraceae</taxon>
        <taxon>Thioalbus</taxon>
    </lineage>
</organism>
<dbReference type="AlphaFoldDB" id="A0A369BWL3"/>
<keyword evidence="2 5" id="KW-0808">Transferase</keyword>
<dbReference type="GO" id="GO:0016776">
    <property type="term" value="F:phosphotransferase activity, phosphate group as acceptor"/>
    <property type="evidence" value="ECO:0007669"/>
    <property type="project" value="UniProtKB-UniRule"/>
</dbReference>
<keyword evidence="7" id="KW-1185">Reference proteome</keyword>
<comment type="catalytic activity">
    <reaction evidence="5">
        <text>[pyruvate, water dikinase]-phosphate + phosphate + H(+) = [pyruvate, water dikinase] + diphosphate</text>
        <dbReference type="Rhea" id="RHEA:48580"/>
        <dbReference type="Rhea" id="RHEA-COMP:11425"/>
        <dbReference type="Rhea" id="RHEA-COMP:11426"/>
        <dbReference type="ChEBI" id="CHEBI:15378"/>
        <dbReference type="ChEBI" id="CHEBI:33019"/>
        <dbReference type="ChEBI" id="CHEBI:43176"/>
        <dbReference type="ChEBI" id="CHEBI:43474"/>
        <dbReference type="ChEBI" id="CHEBI:68546"/>
        <dbReference type="EC" id="2.7.4.28"/>
    </reaction>
</comment>
<gene>
    <name evidence="6" type="ORF">DFQ59_11526</name>
</gene>
<feature type="binding site" evidence="5">
    <location>
        <begin position="158"/>
        <end position="165"/>
    </location>
    <ligand>
        <name>ADP</name>
        <dbReference type="ChEBI" id="CHEBI:456216"/>
    </ligand>
</feature>
<dbReference type="InterPro" id="IPR026530">
    <property type="entry name" value="PSRP"/>
</dbReference>
<proteinExistence type="inferred from homology"/>
<dbReference type="EC" id="2.7.11.33" evidence="5"/>
<dbReference type="InterPro" id="IPR005177">
    <property type="entry name" value="Kinase-pyrophosphorylase"/>
</dbReference>
<keyword evidence="4 5" id="KW-0418">Kinase</keyword>
<dbReference type="Proteomes" id="UP000252707">
    <property type="component" value="Unassembled WGS sequence"/>
</dbReference>
<comment type="function">
    <text evidence="5">Bifunctional serine/threonine kinase and phosphorylase involved in the regulation of the phosphoenolpyruvate synthase (PEPS) by catalyzing its phosphorylation/dephosphorylation.</text>
</comment>
<comment type="catalytic activity">
    <reaction evidence="5">
        <text>[pyruvate, water dikinase] + ADP = [pyruvate, water dikinase]-phosphate + AMP + H(+)</text>
        <dbReference type="Rhea" id="RHEA:46020"/>
        <dbReference type="Rhea" id="RHEA-COMP:11425"/>
        <dbReference type="Rhea" id="RHEA-COMP:11426"/>
        <dbReference type="ChEBI" id="CHEBI:15378"/>
        <dbReference type="ChEBI" id="CHEBI:43176"/>
        <dbReference type="ChEBI" id="CHEBI:68546"/>
        <dbReference type="ChEBI" id="CHEBI:456215"/>
        <dbReference type="ChEBI" id="CHEBI:456216"/>
        <dbReference type="EC" id="2.7.11.33"/>
    </reaction>
</comment>
<evidence type="ECO:0000256" key="3">
    <source>
        <dbReference type="ARBA" id="ARBA00022741"/>
    </source>
</evidence>
<evidence type="ECO:0000313" key="6">
    <source>
        <dbReference type="EMBL" id="RCX24807.1"/>
    </source>
</evidence>
<dbReference type="NCBIfam" id="NF003742">
    <property type="entry name" value="PRK05339.1"/>
    <property type="match status" value="1"/>
</dbReference>
<dbReference type="HAMAP" id="MF_01062">
    <property type="entry name" value="PSRP"/>
    <property type="match status" value="1"/>
</dbReference>
<dbReference type="PANTHER" id="PTHR31756:SF3">
    <property type="entry name" value="PYRUVATE, PHOSPHATE DIKINASE REGULATORY PROTEIN 1, CHLOROPLASTIC"/>
    <property type="match status" value="1"/>
</dbReference>
<sequence length="278" mass="31707">MTRLQTVARTVFFISDRTGITSETLGHSLLTQFENIEFNLVRLPYLDTPEKARKLVRLIEDAHAHEGQRPIVFSTLLDDEIRVIVSRSQALMLDFFDTFIGPLEQELGVESTHKVGRSHGVGDFAIYNARIEAVNYALAHDDGVSTQHYGAADIILLGVSRSGKTPTCLYLALQFGVRAANYPLTEEDLDRDALPSVLIPYKKKLFGLLIDARRLQQIREQRRPNSRYASPQQCRDEVRRIQQMFRSERMPFIDTTNRSIEEIATTVMAETGIQRQHF</sequence>
<evidence type="ECO:0000256" key="5">
    <source>
        <dbReference type="HAMAP-Rule" id="MF_01062"/>
    </source>
</evidence>
<keyword evidence="1 5" id="KW-0723">Serine/threonine-protein kinase</keyword>